<feature type="transmembrane region" description="Helical" evidence="1">
    <location>
        <begin position="69"/>
        <end position="92"/>
    </location>
</feature>
<organism evidence="2 3">
    <name type="scientific">Salipiger pallidus</name>
    <dbReference type="NCBI Taxonomy" id="1775170"/>
    <lineage>
        <taxon>Bacteria</taxon>
        <taxon>Pseudomonadati</taxon>
        <taxon>Pseudomonadota</taxon>
        <taxon>Alphaproteobacteria</taxon>
        <taxon>Rhodobacterales</taxon>
        <taxon>Roseobacteraceae</taxon>
        <taxon>Salipiger</taxon>
    </lineage>
</organism>
<feature type="transmembrane region" description="Helical" evidence="1">
    <location>
        <begin position="157"/>
        <end position="178"/>
    </location>
</feature>
<evidence type="ECO:0000313" key="3">
    <source>
        <dbReference type="Proteomes" id="UP000617145"/>
    </source>
</evidence>
<dbReference type="InterPro" id="IPR005325">
    <property type="entry name" value="DUF308_memb"/>
</dbReference>
<reference evidence="2" key="1">
    <citation type="journal article" date="2014" name="Int. J. Syst. Evol. Microbiol.">
        <title>Complete genome sequence of Corynebacterium casei LMG S-19264T (=DSM 44701T), isolated from a smear-ripened cheese.</title>
        <authorList>
            <consortium name="US DOE Joint Genome Institute (JGI-PGF)"/>
            <person name="Walter F."/>
            <person name="Albersmeier A."/>
            <person name="Kalinowski J."/>
            <person name="Ruckert C."/>
        </authorList>
    </citation>
    <scope>NUCLEOTIDE SEQUENCE</scope>
    <source>
        <strain evidence="2">CGMCC 1.15762</strain>
    </source>
</reference>
<dbReference type="InterPro" id="IPR052712">
    <property type="entry name" value="Acid_resist_chaperone_HdeD"/>
</dbReference>
<proteinExistence type="predicted"/>
<dbReference type="RefSeq" id="WP_229673080.1">
    <property type="nucleotide sequence ID" value="NZ_BMJV01000003.1"/>
</dbReference>
<accession>A0A8J3EGF9</accession>
<dbReference type="PANTHER" id="PTHR34989">
    <property type="entry name" value="PROTEIN HDED"/>
    <property type="match status" value="1"/>
</dbReference>
<dbReference type="AlphaFoldDB" id="A0A8J3EGF9"/>
<dbReference type="Pfam" id="PF03729">
    <property type="entry name" value="DUF308"/>
    <property type="match status" value="2"/>
</dbReference>
<dbReference type="EMBL" id="BMJV01000003">
    <property type="protein sequence ID" value="GGG70520.1"/>
    <property type="molecule type" value="Genomic_DNA"/>
</dbReference>
<evidence type="ECO:0008006" key="4">
    <source>
        <dbReference type="Google" id="ProtNLM"/>
    </source>
</evidence>
<keyword evidence="1" id="KW-0472">Membrane</keyword>
<feature type="transmembrane region" description="Helical" evidence="1">
    <location>
        <begin position="98"/>
        <end position="119"/>
    </location>
</feature>
<gene>
    <name evidence="2" type="ORF">GCM10011415_17680</name>
</gene>
<feature type="transmembrane region" description="Helical" evidence="1">
    <location>
        <begin position="16"/>
        <end position="35"/>
    </location>
</feature>
<evidence type="ECO:0000256" key="1">
    <source>
        <dbReference type="SAM" id="Phobius"/>
    </source>
</evidence>
<feature type="transmembrane region" description="Helical" evidence="1">
    <location>
        <begin position="41"/>
        <end position="62"/>
    </location>
</feature>
<comment type="caution">
    <text evidence="2">The sequence shown here is derived from an EMBL/GenBank/DDBJ whole genome shotgun (WGS) entry which is preliminary data.</text>
</comment>
<dbReference type="PANTHER" id="PTHR34989:SF1">
    <property type="entry name" value="PROTEIN HDED"/>
    <property type="match status" value="1"/>
</dbReference>
<keyword evidence="1" id="KW-0812">Transmembrane</keyword>
<evidence type="ECO:0000313" key="2">
    <source>
        <dbReference type="EMBL" id="GGG70520.1"/>
    </source>
</evidence>
<reference evidence="2" key="2">
    <citation type="submission" date="2020-09" db="EMBL/GenBank/DDBJ databases">
        <authorList>
            <person name="Sun Q."/>
            <person name="Zhou Y."/>
        </authorList>
    </citation>
    <scope>NUCLEOTIDE SEQUENCE</scope>
    <source>
        <strain evidence="2">CGMCC 1.15762</strain>
    </source>
</reference>
<name>A0A8J3EGF9_9RHOB</name>
<dbReference type="GO" id="GO:0005886">
    <property type="term" value="C:plasma membrane"/>
    <property type="evidence" value="ECO:0007669"/>
    <property type="project" value="TreeGrafter"/>
</dbReference>
<protein>
    <recommendedName>
        <fullName evidence="4">Acid-resistance membrane protein</fullName>
    </recommendedName>
</protein>
<dbReference type="Proteomes" id="UP000617145">
    <property type="component" value="Unassembled WGS sequence"/>
</dbReference>
<sequence length="181" mass="18965">MTDEPYKKQEFRRPDWRWLLILGALLAVGGIMALINPFAASLTAAAIAGAVVGLAGIIHLWLAFQDVEFGAGSVGTALLGLALMIFGVALLANPMAGIVSLTLIVAGFFMLIGVLRVWIAMQLRGHSGWGWFMTSGVISIVLGLLILIAMSDAPASVLGILLGIELLSSGIGAAALAWRLR</sequence>
<keyword evidence="1" id="KW-1133">Transmembrane helix</keyword>
<feature type="transmembrane region" description="Helical" evidence="1">
    <location>
        <begin position="131"/>
        <end position="151"/>
    </location>
</feature>
<keyword evidence="3" id="KW-1185">Reference proteome</keyword>